<proteinExistence type="predicted"/>
<name>A0ACB6R6W4_9PLEO</name>
<organism evidence="1 2">
    <name type="scientific">Lindgomyces ingoldianus</name>
    <dbReference type="NCBI Taxonomy" id="673940"/>
    <lineage>
        <taxon>Eukaryota</taxon>
        <taxon>Fungi</taxon>
        <taxon>Dikarya</taxon>
        <taxon>Ascomycota</taxon>
        <taxon>Pezizomycotina</taxon>
        <taxon>Dothideomycetes</taxon>
        <taxon>Pleosporomycetidae</taxon>
        <taxon>Pleosporales</taxon>
        <taxon>Lindgomycetaceae</taxon>
        <taxon>Lindgomyces</taxon>
    </lineage>
</organism>
<dbReference type="EMBL" id="MU003497">
    <property type="protein sequence ID" value="KAF2475039.1"/>
    <property type="molecule type" value="Genomic_DNA"/>
</dbReference>
<feature type="non-terminal residue" evidence="1">
    <location>
        <position position="267"/>
    </location>
</feature>
<comment type="caution">
    <text evidence="1">The sequence shown here is derived from an EMBL/GenBank/DDBJ whole genome shotgun (WGS) entry which is preliminary data.</text>
</comment>
<keyword evidence="2" id="KW-1185">Reference proteome</keyword>
<dbReference type="Proteomes" id="UP000799755">
    <property type="component" value="Unassembled WGS sequence"/>
</dbReference>
<protein>
    <submittedName>
        <fullName evidence="1">Uncharacterized protein</fullName>
    </submittedName>
</protein>
<reference evidence="1" key="1">
    <citation type="journal article" date="2020" name="Stud. Mycol.">
        <title>101 Dothideomycetes genomes: a test case for predicting lifestyles and emergence of pathogens.</title>
        <authorList>
            <person name="Haridas S."/>
            <person name="Albert R."/>
            <person name="Binder M."/>
            <person name="Bloem J."/>
            <person name="Labutti K."/>
            <person name="Salamov A."/>
            <person name="Andreopoulos B."/>
            <person name="Baker S."/>
            <person name="Barry K."/>
            <person name="Bills G."/>
            <person name="Bluhm B."/>
            <person name="Cannon C."/>
            <person name="Castanera R."/>
            <person name="Culley D."/>
            <person name="Daum C."/>
            <person name="Ezra D."/>
            <person name="Gonzalez J."/>
            <person name="Henrissat B."/>
            <person name="Kuo A."/>
            <person name="Liang C."/>
            <person name="Lipzen A."/>
            <person name="Lutzoni F."/>
            <person name="Magnuson J."/>
            <person name="Mondo S."/>
            <person name="Nolan M."/>
            <person name="Ohm R."/>
            <person name="Pangilinan J."/>
            <person name="Park H.-J."/>
            <person name="Ramirez L."/>
            <person name="Alfaro M."/>
            <person name="Sun H."/>
            <person name="Tritt A."/>
            <person name="Yoshinaga Y."/>
            <person name="Zwiers L.-H."/>
            <person name="Turgeon B."/>
            <person name="Goodwin S."/>
            <person name="Spatafora J."/>
            <person name="Crous P."/>
            <person name="Grigoriev I."/>
        </authorList>
    </citation>
    <scope>NUCLEOTIDE SEQUENCE</scope>
    <source>
        <strain evidence="1">ATCC 200398</strain>
    </source>
</reference>
<evidence type="ECO:0000313" key="2">
    <source>
        <dbReference type="Proteomes" id="UP000799755"/>
    </source>
</evidence>
<gene>
    <name evidence="1" type="ORF">BDR25DRAFT_384564</name>
</gene>
<evidence type="ECO:0000313" key="1">
    <source>
        <dbReference type="EMBL" id="KAF2475039.1"/>
    </source>
</evidence>
<sequence>MLHPTAQDISYWQAHLGDDRRSWFVGLNATFLVLAYVAVSLRFLSRLKIGTKIGLDDWLICCAAVKFQTSLIAQTFYNLCTPTIKLSILALYSRIFCRTHGWFTPTLYLTAIFVFLYTVPQCFAYIFQCVPIESLWKDLGPGGKVYCINFQAVIVTFGIVNILTDWWILALPVPVVIGLQLERRTKWSICTLFLLGGFVCVISIIRLIYARKVETADPSWDYVPISLISTIECSSGILAACMPTWRPLFKFLRHGIGSYFSNGNNKS</sequence>
<accession>A0ACB6R6W4</accession>